<keyword evidence="3" id="KW-0408">Iron</keyword>
<dbReference type="InterPro" id="IPR018967">
    <property type="entry name" value="FeS-contain_CDGSH-typ"/>
</dbReference>
<dbReference type="Pfam" id="PF09360">
    <property type="entry name" value="zf-CDGSH"/>
    <property type="match status" value="1"/>
</dbReference>
<organism evidence="6 7">
    <name type="scientific">Citricoccus parietis</name>
    <dbReference type="NCBI Taxonomy" id="592307"/>
    <lineage>
        <taxon>Bacteria</taxon>
        <taxon>Bacillati</taxon>
        <taxon>Actinomycetota</taxon>
        <taxon>Actinomycetes</taxon>
        <taxon>Micrococcales</taxon>
        <taxon>Micrococcaceae</taxon>
        <taxon>Citricoccus</taxon>
    </lineage>
</organism>
<reference evidence="6 7" key="1">
    <citation type="submission" date="2024-09" db="EMBL/GenBank/DDBJ databases">
        <authorList>
            <person name="Sun Q."/>
            <person name="Mori K."/>
        </authorList>
    </citation>
    <scope>NUCLEOTIDE SEQUENCE [LARGE SCALE GENOMIC DNA]</scope>
    <source>
        <strain evidence="6 7">CCM 7609</strain>
    </source>
</reference>
<evidence type="ECO:0000256" key="4">
    <source>
        <dbReference type="ARBA" id="ARBA00023014"/>
    </source>
</evidence>
<keyword evidence="1" id="KW-0001">2Fe-2S</keyword>
<keyword evidence="7" id="KW-1185">Reference proteome</keyword>
<proteinExistence type="predicted"/>
<keyword evidence="4" id="KW-0411">Iron-sulfur</keyword>
<evidence type="ECO:0000256" key="1">
    <source>
        <dbReference type="ARBA" id="ARBA00022714"/>
    </source>
</evidence>
<dbReference type="SMART" id="SM00704">
    <property type="entry name" value="ZnF_CDGSH"/>
    <property type="match status" value="1"/>
</dbReference>
<gene>
    <name evidence="6" type="ORF">ACFFX0_09940</name>
</gene>
<dbReference type="InterPro" id="IPR042216">
    <property type="entry name" value="MitoNEET_CISD"/>
</dbReference>
<dbReference type="Proteomes" id="UP001589575">
    <property type="component" value="Unassembled WGS sequence"/>
</dbReference>
<evidence type="ECO:0000313" key="6">
    <source>
        <dbReference type="EMBL" id="MFB9071505.1"/>
    </source>
</evidence>
<name>A0ABV5FXU7_9MICC</name>
<comment type="caution">
    <text evidence="6">The sequence shown here is derived from an EMBL/GenBank/DDBJ whole genome shotgun (WGS) entry which is preliminary data.</text>
</comment>
<dbReference type="EMBL" id="JBHMFI010000001">
    <property type="protein sequence ID" value="MFB9071505.1"/>
    <property type="molecule type" value="Genomic_DNA"/>
</dbReference>
<evidence type="ECO:0000313" key="7">
    <source>
        <dbReference type="Proteomes" id="UP001589575"/>
    </source>
</evidence>
<evidence type="ECO:0000256" key="2">
    <source>
        <dbReference type="ARBA" id="ARBA00022723"/>
    </source>
</evidence>
<accession>A0ABV5FXU7</accession>
<evidence type="ECO:0000256" key="3">
    <source>
        <dbReference type="ARBA" id="ARBA00023004"/>
    </source>
</evidence>
<dbReference type="Gene3D" id="3.40.5.90">
    <property type="entry name" value="CDGSH iron-sulfur domain, mitoNEET-type"/>
    <property type="match status" value="1"/>
</dbReference>
<feature type="domain" description="Iron-binding zinc finger CDGSH type" evidence="5">
    <location>
        <begin position="1"/>
        <end position="41"/>
    </location>
</feature>
<keyword evidence="2" id="KW-0479">Metal-binding</keyword>
<sequence>MVQDEDGNEHRTWRPVSAVCRCGASAVKPWCDGTHKVLRKRTT</sequence>
<protein>
    <submittedName>
        <fullName evidence="6">CDGSH iron-sulfur domain-containing protein</fullName>
    </submittedName>
</protein>
<evidence type="ECO:0000259" key="5">
    <source>
        <dbReference type="SMART" id="SM00704"/>
    </source>
</evidence>